<evidence type="ECO:0000313" key="1">
    <source>
        <dbReference type="EMBL" id="KAJ7339977.1"/>
    </source>
</evidence>
<accession>A0AAD6ZVK2</accession>
<feature type="non-terminal residue" evidence="1">
    <location>
        <position position="237"/>
    </location>
</feature>
<gene>
    <name evidence="1" type="ORF">DFH08DRAFT_704707</name>
</gene>
<dbReference type="EMBL" id="JARIHO010000027">
    <property type="protein sequence ID" value="KAJ7339977.1"/>
    <property type="molecule type" value="Genomic_DNA"/>
</dbReference>
<reference evidence="1" key="1">
    <citation type="submission" date="2023-03" db="EMBL/GenBank/DDBJ databases">
        <title>Massive genome expansion in bonnet fungi (Mycena s.s.) driven by repeated elements and novel gene families across ecological guilds.</title>
        <authorList>
            <consortium name="Lawrence Berkeley National Laboratory"/>
            <person name="Harder C.B."/>
            <person name="Miyauchi S."/>
            <person name="Viragh M."/>
            <person name="Kuo A."/>
            <person name="Thoen E."/>
            <person name="Andreopoulos B."/>
            <person name="Lu D."/>
            <person name="Skrede I."/>
            <person name="Drula E."/>
            <person name="Henrissat B."/>
            <person name="Morin E."/>
            <person name="Kohler A."/>
            <person name="Barry K."/>
            <person name="LaButti K."/>
            <person name="Morin E."/>
            <person name="Salamov A."/>
            <person name="Lipzen A."/>
            <person name="Mereny Z."/>
            <person name="Hegedus B."/>
            <person name="Baldrian P."/>
            <person name="Stursova M."/>
            <person name="Weitz H."/>
            <person name="Taylor A."/>
            <person name="Grigoriev I.V."/>
            <person name="Nagy L.G."/>
            <person name="Martin F."/>
            <person name="Kauserud H."/>
        </authorList>
    </citation>
    <scope>NUCLEOTIDE SEQUENCE</scope>
    <source>
        <strain evidence="1">CBHHK002</strain>
    </source>
</reference>
<evidence type="ECO:0000313" key="2">
    <source>
        <dbReference type="Proteomes" id="UP001218218"/>
    </source>
</evidence>
<proteinExistence type="predicted"/>
<comment type="caution">
    <text evidence="1">The sequence shown here is derived from an EMBL/GenBank/DDBJ whole genome shotgun (WGS) entry which is preliminary data.</text>
</comment>
<name>A0AAD6ZVK2_9AGAR</name>
<sequence>MNITWEIRPVLDTRLTWGVKRGNHTHSCRTCGIILLTGESSGFCCGPNGARFNDVKPLPELPPEYSSFINDPRISHFSRILNLVLSFASLETTHPFPDVSGPPSFLAIQGRVYHRVRPSHENSAVRWLLYDGFMETLPPHTAWASTIPTEWIDTFKAALLRVNRLAGALKHLGLLASQGYRNLELQLEDTGTAEIAAIMSYGNTTPGEIKARRMIVVTTDGENQSVSTLSRFWEPLA</sequence>
<dbReference type="AlphaFoldDB" id="A0AAD6ZVK2"/>
<dbReference type="Proteomes" id="UP001218218">
    <property type="component" value="Unassembled WGS sequence"/>
</dbReference>
<protein>
    <submittedName>
        <fullName evidence="1">Uncharacterized protein</fullName>
    </submittedName>
</protein>
<keyword evidence="2" id="KW-1185">Reference proteome</keyword>
<organism evidence="1 2">
    <name type="scientific">Mycena albidolilacea</name>
    <dbReference type="NCBI Taxonomy" id="1033008"/>
    <lineage>
        <taxon>Eukaryota</taxon>
        <taxon>Fungi</taxon>
        <taxon>Dikarya</taxon>
        <taxon>Basidiomycota</taxon>
        <taxon>Agaricomycotina</taxon>
        <taxon>Agaricomycetes</taxon>
        <taxon>Agaricomycetidae</taxon>
        <taxon>Agaricales</taxon>
        <taxon>Marasmiineae</taxon>
        <taxon>Mycenaceae</taxon>
        <taxon>Mycena</taxon>
    </lineage>
</organism>